<gene>
    <name evidence="5" type="ORF">E1298_08360</name>
</gene>
<keyword evidence="6" id="KW-1185">Reference proteome</keyword>
<feature type="transmembrane region" description="Helical" evidence="3">
    <location>
        <begin position="99"/>
        <end position="123"/>
    </location>
</feature>
<feature type="region of interest" description="Disordered" evidence="2">
    <location>
        <begin position="1"/>
        <end position="30"/>
    </location>
</feature>
<dbReference type="OrthoDB" id="3573673at2"/>
<evidence type="ECO:0000256" key="1">
    <source>
        <dbReference type="ARBA" id="ARBA00006068"/>
    </source>
</evidence>
<feature type="domain" description="Cell envelope-related transcriptional attenuator" evidence="4">
    <location>
        <begin position="222"/>
        <end position="390"/>
    </location>
</feature>
<feature type="region of interest" description="Disordered" evidence="2">
    <location>
        <begin position="180"/>
        <end position="200"/>
    </location>
</feature>
<evidence type="ECO:0000313" key="5">
    <source>
        <dbReference type="EMBL" id="TDD93786.1"/>
    </source>
</evidence>
<dbReference type="Gene3D" id="3.40.630.190">
    <property type="entry name" value="LCP protein"/>
    <property type="match status" value="1"/>
</dbReference>
<dbReference type="RefSeq" id="WP_131890695.1">
    <property type="nucleotide sequence ID" value="NZ_SMKU01000026.1"/>
</dbReference>
<evidence type="ECO:0000256" key="2">
    <source>
        <dbReference type="SAM" id="MobiDB-lite"/>
    </source>
</evidence>
<keyword evidence="3" id="KW-1133">Transmembrane helix</keyword>
<keyword evidence="3" id="KW-0812">Transmembrane</keyword>
<sequence>MVDEAAGRAWAAGPTGSTARRGRRESGPPEPAGLPGLAAALLIAAVSPVLPGVAHLRAGRVRLGQALLAAQALLVAAASLAAGRGRAAFLDLSVRPGRLLLLMAASVAVAALWALLIVHSYAVLAPGRLSPLWRLAGGTTVSVLCLLVIVPPLTVAHYGYLQRDMISSVFPDAPRASVAREPGTAAPARDGIPPASGARAGTPRLDVLLIGADAGARRPGIRTDGMTLASIDTRTGDTLLLGLPRDLRHVPVWSGSGPVPYPPGRPLDEVYAHGLAHPGVLAGGGRVRDPGAELLKRTAGHILGRPVPYYAMVDMRSLRLIVEAVGGLRICVDEAVPVPGRQAPAGVLRPGCRRLSGREALGFGRPPAGGSGHDRMARQKCLLWALARQAGPVTMLRGFQRLTRILKDSVTTDLPRSLLPALVALAGRAGDAEVTGLRFDPPAFAAERPDYGAIRRTAARAVREAGPGSHRAAGVHILGKSCT</sequence>
<keyword evidence="3" id="KW-0472">Membrane</keyword>
<comment type="caution">
    <text evidence="5">The sequence shown here is derived from an EMBL/GenBank/DDBJ whole genome shotgun (WGS) entry which is preliminary data.</text>
</comment>
<protein>
    <submittedName>
        <fullName evidence="5">LytR family transcriptional regulator</fullName>
    </submittedName>
</protein>
<dbReference type="Pfam" id="PF03816">
    <property type="entry name" value="LytR_cpsA_psr"/>
    <property type="match status" value="1"/>
</dbReference>
<dbReference type="Proteomes" id="UP000294513">
    <property type="component" value="Unassembled WGS sequence"/>
</dbReference>
<dbReference type="InterPro" id="IPR004474">
    <property type="entry name" value="LytR_CpsA_psr"/>
</dbReference>
<evidence type="ECO:0000259" key="4">
    <source>
        <dbReference type="Pfam" id="PF03816"/>
    </source>
</evidence>
<reference evidence="5 6" key="1">
    <citation type="submission" date="2019-03" db="EMBL/GenBank/DDBJ databases">
        <title>Draft genome sequences of novel Actinobacteria.</title>
        <authorList>
            <person name="Sahin N."/>
            <person name="Ay H."/>
            <person name="Saygin H."/>
        </authorList>
    </citation>
    <scope>NUCLEOTIDE SEQUENCE [LARGE SCALE GENOMIC DNA]</scope>
    <source>
        <strain evidence="5 6">H3C3</strain>
    </source>
</reference>
<feature type="transmembrane region" description="Helical" evidence="3">
    <location>
        <begin position="66"/>
        <end position="87"/>
    </location>
</feature>
<dbReference type="EMBL" id="SMKU01000026">
    <property type="protein sequence ID" value="TDD93786.1"/>
    <property type="molecule type" value="Genomic_DNA"/>
</dbReference>
<dbReference type="InterPro" id="IPR050922">
    <property type="entry name" value="LytR/CpsA/Psr_CW_biosynth"/>
</dbReference>
<dbReference type="PANTHER" id="PTHR33392:SF6">
    <property type="entry name" value="POLYISOPRENYL-TEICHOIC ACID--PEPTIDOGLYCAN TEICHOIC ACID TRANSFERASE TAGU"/>
    <property type="match status" value="1"/>
</dbReference>
<dbReference type="PANTHER" id="PTHR33392">
    <property type="entry name" value="POLYISOPRENYL-TEICHOIC ACID--PEPTIDOGLYCAN TEICHOIC ACID TRANSFERASE TAGU"/>
    <property type="match status" value="1"/>
</dbReference>
<evidence type="ECO:0000256" key="3">
    <source>
        <dbReference type="SAM" id="Phobius"/>
    </source>
</evidence>
<evidence type="ECO:0000313" key="6">
    <source>
        <dbReference type="Proteomes" id="UP000294513"/>
    </source>
</evidence>
<name>A0A4R5C5L4_9ACTN</name>
<proteinExistence type="inferred from homology"/>
<accession>A0A4R5C5L4</accession>
<feature type="transmembrane region" description="Helical" evidence="3">
    <location>
        <begin position="135"/>
        <end position="160"/>
    </location>
</feature>
<organism evidence="5 6">
    <name type="scientific">Actinomadura rubrisoli</name>
    <dbReference type="NCBI Taxonomy" id="2530368"/>
    <lineage>
        <taxon>Bacteria</taxon>
        <taxon>Bacillati</taxon>
        <taxon>Actinomycetota</taxon>
        <taxon>Actinomycetes</taxon>
        <taxon>Streptosporangiales</taxon>
        <taxon>Thermomonosporaceae</taxon>
        <taxon>Actinomadura</taxon>
    </lineage>
</organism>
<feature type="transmembrane region" description="Helical" evidence="3">
    <location>
        <begin position="32"/>
        <end position="54"/>
    </location>
</feature>
<comment type="similarity">
    <text evidence="1">Belongs to the LytR/CpsA/Psr (LCP) family.</text>
</comment>
<dbReference type="AlphaFoldDB" id="A0A4R5C5L4"/>